<evidence type="ECO:0000313" key="2">
    <source>
        <dbReference type="EMBL" id="CAA7024654.1"/>
    </source>
</evidence>
<dbReference type="EMBL" id="CACVBM020000910">
    <property type="protein sequence ID" value="CAA7024654.1"/>
    <property type="molecule type" value="Genomic_DNA"/>
</dbReference>
<dbReference type="InterPro" id="IPR013103">
    <property type="entry name" value="RVT_2"/>
</dbReference>
<comment type="caution">
    <text evidence="2">The sequence shown here is derived from an EMBL/GenBank/DDBJ whole genome shotgun (WGS) entry which is preliminary data.</text>
</comment>
<feature type="domain" description="Reverse transcriptase Ty1/copia-type" evidence="1">
    <location>
        <begin position="12"/>
        <end position="99"/>
    </location>
</feature>
<evidence type="ECO:0000313" key="3">
    <source>
        <dbReference type="Proteomes" id="UP000467841"/>
    </source>
</evidence>
<sequence length="108" mass="12400">MGKEVDAFEVTHTWNIVDLPLGKVALGNLWVYKIKYPSDGNAERYKTRLVVSGNHQKEGINFEETFAPVVKMTTVRSMLKIIAAEKWKVHQMDVHNAFFTVISMKKFT</sequence>
<gene>
    <name evidence="2" type="ORF">MERR_LOCUS11889</name>
</gene>
<organism evidence="2 3">
    <name type="scientific">Microthlaspi erraticum</name>
    <dbReference type="NCBI Taxonomy" id="1685480"/>
    <lineage>
        <taxon>Eukaryota</taxon>
        <taxon>Viridiplantae</taxon>
        <taxon>Streptophyta</taxon>
        <taxon>Embryophyta</taxon>
        <taxon>Tracheophyta</taxon>
        <taxon>Spermatophyta</taxon>
        <taxon>Magnoliopsida</taxon>
        <taxon>eudicotyledons</taxon>
        <taxon>Gunneridae</taxon>
        <taxon>Pentapetalae</taxon>
        <taxon>rosids</taxon>
        <taxon>malvids</taxon>
        <taxon>Brassicales</taxon>
        <taxon>Brassicaceae</taxon>
        <taxon>Coluteocarpeae</taxon>
        <taxon>Microthlaspi</taxon>
    </lineage>
</organism>
<dbReference type="Pfam" id="PF07727">
    <property type="entry name" value="RVT_2"/>
    <property type="match status" value="1"/>
</dbReference>
<accession>A0A6D2IDG8</accession>
<keyword evidence="3" id="KW-1185">Reference proteome</keyword>
<dbReference type="Proteomes" id="UP000467841">
    <property type="component" value="Unassembled WGS sequence"/>
</dbReference>
<evidence type="ECO:0000259" key="1">
    <source>
        <dbReference type="Pfam" id="PF07727"/>
    </source>
</evidence>
<dbReference type="OrthoDB" id="1110694at2759"/>
<dbReference type="AlphaFoldDB" id="A0A6D2IDG8"/>
<reference evidence="2" key="1">
    <citation type="submission" date="2020-01" db="EMBL/GenBank/DDBJ databases">
        <authorList>
            <person name="Mishra B."/>
        </authorList>
    </citation>
    <scope>NUCLEOTIDE SEQUENCE [LARGE SCALE GENOMIC DNA]</scope>
</reference>
<proteinExistence type="predicted"/>
<protein>
    <recommendedName>
        <fullName evidence="1">Reverse transcriptase Ty1/copia-type domain-containing protein</fullName>
    </recommendedName>
</protein>
<name>A0A6D2IDG8_9BRAS</name>